<name>A0A934RPZ5_9BACT</name>
<dbReference type="EMBL" id="JAENIO010000033">
    <property type="protein sequence ID" value="MBK1834818.1"/>
    <property type="molecule type" value="Genomic_DNA"/>
</dbReference>
<feature type="domain" description="FRG" evidence="2">
    <location>
        <begin position="51"/>
        <end position="159"/>
    </location>
</feature>
<dbReference type="Pfam" id="PF11867">
    <property type="entry name" value="T1RH-like_C"/>
    <property type="match status" value="1"/>
</dbReference>
<sequence length="407" mass="47143">MAETEYDFSSIPDWPNFEVTLDKVSGRIPVSKMSGWRAFTEAIEDDFFNNRQADYVFRGQRRYSWSLSPSLGRLNRSGIITSAIAEYQAEQFARSVRGRIRDNSLVQPEEREELWSIGQHHGLHTPLIDFTYSPYVSLFFAFEKEDPQHENENPYRVVYVIDKAFVAREDVCPDIRTIEPRKDEYGRLVNQAGLFLYAPYDNTIENVLVNSMQEEDLVDIDENSEAAEIARYICKIYIANEDREGCLRNLRRMNVHHASLFPDLIGSSSYCNILTAEEALHRAEEQKQREKLAREKKESPEKSEEGPQEQEISEPKREIPEISAILSRPEETRKIEPGRIEVITDELESALSKHLVVDWAKRESSQARLRIVARNVLRRFGYPPNLRDQVIQEILDILAQKEESDAG</sequence>
<gene>
    <name evidence="3" type="ORF">JIN78_12170</name>
</gene>
<evidence type="ECO:0000259" key="2">
    <source>
        <dbReference type="SMART" id="SM00901"/>
    </source>
</evidence>
<feature type="compositionally biased region" description="Basic and acidic residues" evidence="1">
    <location>
        <begin position="284"/>
        <end position="305"/>
    </location>
</feature>
<evidence type="ECO:0000313" key="3">
    <source>
        <dbReference type="EMBL" id="MBK1834818.1"/>
    </source>
</evidence>
<reference evidence="3" key="1">
    <citation type="submission" date="2021-01" db="EMBL/GenBank/DDBJ databases">
        <title>Modified the classification status of verrucomicrobia.</title>
        <authorList>
            <person name="Feng X."/>
        </authorList>
    </citation>
    <scope>NUCLEOTIDE SEQUENCE</scope>
    <source>
        <strain evidence="3">KCTC 12986</strain>
    </source>
</reference>
<dbReference type="SMART" id="SM00901">
    <property type="entry name" value="FRG"/>
    <property type="match status" value="1"/>
</dbReference>
<dbReference type="AlphaFoldDB" id="A0A934RPZ5"/>
<dbReference type="Proteomes" id="UP000604083">
    <property type="component" value="Unassembled WGS sequence"/>
</dbReference>
<evidence type="ECO:0000256" key="1">
    <source>
        <dbReference type="SAM" id="MobiDB-lite"/>
    </source>
</evidence>
<evidence type="ECO:0000313" key="4">
    <source>
        <dbReference type="Proteomes" id="UP000604083"/>
    </source>
</evidence>
<dbReference type="Pfam" id="PF08867">
    <property type="entry name" value="FRG"/>
    <property type="match status" value="1"/>
</dbReference>
<comment type="caution">
    <text evidence="3">The sequence shown here is derived from an EMBL/GenBank/DDBJ whole genome shotgun (WGS) entry which is preliminary data.</text>
</comment>
<keyword evidence="4" id="KW-1185">Reference proteome</keyword>
<accession>A0A934RPZ5</accession>
<dbReference type="RefSeq" id="WP_200392252.1">
    <property type="nucleotide sequence ID" value="NZ_JAENIO010000033.1"/>
</dbReference>
<protein>
    <submittedName>
        <fullName evidence="3">FRG domain-containing protein</fullName>
    </submittedName>
</protein>
<feature type="region of interest" description="Disordered" evidence="1">
    <location>
        <begin position="284"/>
        <end position="318"/>
    </location>
</feature>
<dbReference type="InterPro" id="IPR014966">
    <property type="entry name" value="FRG-dom"/>
</dbReference>
<proteinExistence type="predicted"/>
<dbReference type="InterPro" id="IPR021810">
    <property type="entry name" value="T1RH-like_C"/>
</dbReference>
<organism evidence="3 4">
    <name type="scientific">Roseibacillus ishigakijimensis</name>
    <dbReference type="NCBI Taxonomy" id="454146"/>
    <lineage>
        <taxon>Bacteria</taxon>
        <taxon>Pseudomonadati</taxon>
        <taxon>Verrucomicrobiota</taxon>
        <taxon>Verrucomicrobiia</taxon>
        <taxon>Verrucomicrobiales</taxon>
        <taxon>Verrucomicrobiaceae</taxon>
        <taxon>Roseibacillus</taxon>
    </lineage>
</organism>